<reference evidence="2" key="2">
    <citation type="submission" date="2021-12" db="EMBL/GenBank/DDBJ databases">
        <title>Resequencing data analysis of finger millet.</title>
        <authorList>
            <person name="Hatakeyama M."/>
            <person name="Aluri S."/>
            <person name="Balachadran M.T."/>
            <person name="Sivarajan S.R."/>
            <person name="Poveda L."/>
            <person name="Shimizu-Inatsugi R."/>
            <person name="Schlapbach R."/>
            <person name="Sreeman S.M."/>
            <person name="Shimizu K.K."/>
        </authorList>
    </citation>
    <scope>NUCLEOTIDE SEQUENCE</scope>
</reference>
<dbReference type="AlphaFoldDB" id="A0AAV5FVW2"/>
<evidence type="ECO:0000313" key="3">
    <source>
        <dbReference type="Proteomes" id="UP001054889"/>
    </source>
</evidence>
<evidence type="ECO:0000256" key="1">
    <source>
        <dbReference type="SAM" id="MobiDB-lite"/>
    </source>
</evidence>
<sequence length="83" mass="9378">MCNGRECRREDAFRVSLKKDANTTEPPPPAAAVSATEVVDTVSANKARAWEVERECRQLQREATVAEIQRTEKLMHLLIWGPN</sequence>
<organism evidence="2 3">
    <name type="scientific">Eleusine coracana subsp. coracana</name>
    <dbReference type="NCBI Taxonomy" id="191504"/>
    <lineage>
        <taxon>Eukaryota</taxon>
        <taxon>Viridiplantae</taxon>
        <taxon>Streptophyta</taxon>
        <taxon>Embryophyta</taxon>
        <taxon>Tracheophyta</taxon>
        <taxon>Spermatophyta</taxon>
        <taxon>Magnoliopsida</taxon>
        <taxon>Liliopsida</taxon>
        <taxon>Poales</taxon>
        <taxon>Poaceae</taxon>
        <taxon>PACMAD clade</taxon>
        <taxon>Chloridoideae</taxon>
        <taxon>Cynodonteae</taxon>
        <taxon>Eleusininae</taxon>
        <taxon>Eleusine</taxon>
    </lineage>
</organism>
<proteinExistence type="predicted"/>
<accession>A0AAV5FVW2</accession>
<name>A0AAV5FVW2_ELECO</name>
<gene>
    <name evidence="2" type="primary">gb28251</name>
    <name evidence="2" type="ORF">PR202_gb28251</name>
</gene>
<dbReference type="Proteomes" id="UP001054889">
    <property type="component" value="Unassembled WGS sequence"/>
</dbReference>
<evidence type="ECO:0000313" key="2">
    <source>
        <dbReference type="EMBL" id="GJN39152.1"/>
    </source>
</evidence>
<feature type="region of interest" description="Disordered" evidence="1">
    <location>
        <begin position="17"/>
        <end position="36"/>
    </location>
</feature>
<reference evidence="2" key="1">
    <citation type="journal article" date="2018" name="DNA Res.">
        <title>Multiple hybrid de novo genome assembly of finger millet, an orphan allotetraploid crop.</title>
        <authorList>
            <person name="Hatakeyama M."/>
            <person name="Aluri S."/>
            <person name="Balachadran M.T."/>
            <person name="Sivarajan S.R."/>
            <person name="Patrignani A."/>
            <person name="Gruter S."/>
            <person name="Poveda L."/>
            <person name="Shimizu-Inatsugi R."/>
            <person name="Baeten J."/>
            <person name="Francoijs K.J."/>
            <person name="Nataraja K.N."/>
            <person name="Reddy Y.A.N."/>
            <person name="Phadnis S."/>
            <person name="Ravikumar R.L."/>
            <person name="Schlapbach R."/>
            <person name="Sreeman S.M."/>
            <person name="Shimizu K.K."/>
        </authorList>
    </citation>
    <scope>NUCLEOTIDE SEQUENCE</scope>
</reference>
<protein>
    <submittedName>
        <fullName evidence="2">Uncharacterized protein</fullName>
    </submittedName>
</protein>
<comment type="caution">
    <text evidence="2">The sequence shown here is derived from an EMBL/GenBank/DDBJ whole genome shotgun (WGS) entry which is preliminary data.</text>
</comment>
<keyword evidence="3" id="KW-1185">Reference proteome</keyword>
<dbReference type="EMBL" id="BQKI01000097">
    <property type="protein sequence ID" value="GJN39152.1"/>
    <property type="molecule type" value="Genomic_DNA"/>
</dbReference>